<sequence length="168" mass="18793">MEAKHFVSIVIRVFSIVIFLYAVNSGANVVPLIDDPAYKSIAYFQVASIITMLLVAVFLWFFPLIVASGLLPRSSEPSNSPSKLEPIDFQVVCFTSITFYLLFNVLSDVIYWGSYLLFFGESQFDSQDIIAHDKASIITTVIELIVLVPLLMNIKGFILVLNKLRYGG</sequence>
<keyword evidence="3" id="KW-1185">Reference proteome</keyword>
<feature type="transmembrane region" description="Helical" evidence="1">
    <location>
        <begin position="43"/>
        <end position="71"/>
    </location>
</feature>
<organism evidence="2 3">
    <name type="scientific">Corallincola luteus</name>
    <dbReference type="NCBI Taxonomy" id="1775177"/>
    <lineage>
        <taxon>Bacteria</taxon>
        <taxon>Pseudomonadati</taxon>
        <taxon>Pseudomonadota</taxon>
        <taxon>Gammaproteobacteria</taxon>
        <taxon>Alteromonadales</taxon>
        <taxon>Psychromonadaceae</taxon>
        <taxon>Corallincola</taxon>
    </lineage>
</organism>
<name>A0ABY2AIN5_9GAMM</name>
<reference evidence="2 3" key="1">
    <citation type="submission" date="2019-02" db="EMBL/GenBank/DDBJ databases">
        <title>Corallincola luteus sp. nov., a marine bacterium isolated from surface sediment of Bohai Sea in China.</title>
        <authorList>
            <person name="Ren Q."/>
        </authorList>
    </citation>
    <scope>NUCLEOTIDE SEQUENCE [LARGE SCALE GENOMIC DNA]</scope>
    <source>
        <strain evidence="2 3">DASS28</strain>
    </source>
</reference>
<feature type="transmembrane region" description="Helical" evidence="1">
    <location>
        <begin position="5"/>
        <end position="23"/>
    </location>
</feature>
<feature type="transmembrane region" description="Helical" evidence="1">
    <location>
        <begin position="135"/>
        <end position="161"/>
    </location>
</feature>
<keyword evidence="1" id="KW-0472">Membrane</keyword>
<evidence type="ECO:0000313" key="3">
    <source>
        <dbReference type="Proteomes" id="UP000292554"/>
    </source>
</evidence>
<protein>
    <submittedName>
        <fullName evidence="2">Uncharacterized protein</fullName>
    </submittedName>
</protein>
<gene>
    <name evidence="2" type="ORF">EZV61_19145</name>
</gene>
<dbReference type="EMBL" id="SJXE01000019">
    <property type="protein sequence ID" value="TCI01127.1"/>
    <property type="molecule type" value="Genomic_DNA"/>
</dbReference>
<accession>A0ABY2AIN5</accession>
<keyword evidence="1" id="KW-1133">Transmembrane helix</keyword>
<proteinExistence type="predicted"/>
<feature type="transmembrane region" description="Helical" evidence="1">
    <location>
        <begin position="91"/>
        <end position="115"/>
    </location>
</feature>
<keyword evidence="1" id="KW-0812">Transmembrane</keyword>
<dbReference type="Proteomes" id="UP000292554">
    <property type="component" value="Unassembled WGS sequence"/>
</dbReference>
<dbReference type="RefSeq" id="WP_131417615.1">
    <property type="nucleotide sequence ID" value="NZ_SJXE01000019.1"/>
</dbReference>
<comment type="caution">
    <text evidence="2">The sequence shown here is derived from an EMBL/GenBank/DDBJ whole genome shotgun (WGS) entry which is preliminary data.</text>
</comment>
<evidence type="ECO:0000256" key="1">
    <source>
        <dbReference type="SAM" id="Phobius"/>
    </source>
</evidence>
<evidence type="ECO:0000313" key="2">
    <source>
        <dbReference type="EMBL" id="TCI01127.1"/>
    </source>
</evidence>